<keyword evidence="1" id="KW-0472">Membrane</keyword>
<reference evidence="4" key="1">
    <citation type="submission" date="2017-02" db="EMBL/GenBank/DDBJ databases">
        <authorList>
            <person name="Varghese N."/>
            <person name="Submissions S."/>
        </authorList>
    </citation>
    <scope>NUCLEOTIDE SEQUENCE [LARGE SCALE GENOMIC DNA]</scope>
    <source>
        <strain evidence="4">ATCC BAA-73</strain>
    </source>
</reference>
<keyword evidence="1" id="KW-1133">Transmembrane helix</keyword>
<dbReference type="InterPro" id="IPR012867">
    <property type="entry name" value="DUF1648"/>
</dbReference>
<dbReference type="GO" id="GO:0009636">
    <property type="term" value="P:response to toxic substance"/>
    <property type="evidence" value="ECO:0007669"/>
    <property type="project" value="TreeGrafter"/>
</dbReference>
<protein>
    <submittedName>
        <fullName evidence="3">Uncharacterized membrane protein</fullName>
    </submittedName>
</protein>
<dbReference type="InterPro" id="IPR026272">
    <property type="entry name" value="SdpI"/>
</dbReference>
<evidence type="ECO:0000313" key="3">
    <source>
        <dbReference type="EMBL" id="SJZ83103.1"/>
    </source>
</evidence>
<evidence type="ECO:0000313" key="4">
    <source>
        <dbReference type="Proteomes" id="UP000190625"/>
    </source>
</evidence>
<dbReference type="Pfam" id="PF13630">
    <property type="entry name" value="SdpI"/>
    <property type="match status" value="1"/>
</dbReference>
<dbReference type="PANTHER" id="PTHR37810">
    <property type="entry name" value="IMMUNITY PROTEIN SDPI"/>
    <property type="match status" value="1"/>
</dbReference>
<dbReference type="Proteomes" id="UP000190625">
    <property type="component" value="Unassembled WGS sequence"/>
</dbReference>
<dbReference type="AlphaFoldDB" id="A0A1T4NV70"/>
<dbReference type="InterPro" id="IPR025962">
    <property type="entry name" value="SdpI/YhfL"/>
</dbReference>
<feature type="transmembrane region" description="Helical" evidence="1">
    <location>
        <begin position="94"/>
        <end position="114"/>
    </location>
</feature>
<evidence type="ECO:0000259" key="2">
    <source>
        <dbReference type="Pfam" id="PF07853"/>
    </source>
</evidence>
<dbReference type="EMBL" id="FUWM01000016">
    <property type="protein sequence ID" value="SJZ83103.1"/>
    <property type="molecule type" value="Genomic_DNA"/>
</dbReference>
<keyword evidence="4" id="KW-1185">Reference proteome</keyword>
<accession>A0A1T4NV70</accession>
<feature type="domain" description="DUF1648" evidence="2">
    <location>
        <begin position="14"/>
        <end position="56"/>
    </location>
</feature>
<organism evidence="3 4">
    <name type="scientific">Selenihalanaerobacter shriftii</name>
    <dbReference type="NCBI Taxonomy" id="142842"/>
    <lineage>
        <taxon>Bacteria</taxon>
        <taxon>Bacillati</taxon>
        <taxon>Bacillota</taxon>
        <taxon>Clostridia</taxon>
        <taxon>Halanaerobiales</taxon>
        <taxon>Halobacteroidaceae</taxon>
        <taxon>Selenihalanaerobacter</taxon>
    </lineage>
</organism>
<sequence length="213" mass="24323">MKMFNWKRDIYSLVILLIGILAVIWSYPELPAKLPIHWNLHGEVDNYMNKPLGAFIGLIIGSAIYIGFYVLASIDPLKENYQRFNKIYKLIRDIMITFFVVINSIPVLVALGYIKNVNKAIFILISLLMIIFGNYTPTFKRNWSLGIKTPWTLASEEVWNRTHRFGGKLFMIAGVISLIGILLTSNAYYLSISVVIAAIGSVVYSYWSYKKIA</sequence>
<gene>
    <name evidence="3" type="ORF">SAMN02745118_01937</name>
</gene>
<dbReference type="STRING" id="142842.SAMN02745118_01937"/>
<dbReference type="Pfam" id="PF07853">
    <property type="entry name" value="DUF1648"/>
    <property type="match status" value="1"/>
</dbReference>
<feature type="transmembrane region" description="Helical" evidence="1">
    <location>
        <begin position="120"/>
        <end position="139"/>
    </location>
</feature>
<dbReference type="RefSeq" id="WP_159442932.1">
    <property type="nucleotide sequence ID" value="NZ_FUWM01000016.1"/>
</dbReference>
<feature type="transmembrane region" description="Helical" evidence="1">
    <location>
        <begin position="189"/>
        <end position="207"/>
    </location>
</feature>
<name>A0A1T4NV70_9FIRM</name>
<evidence type="ECO:0000256" key="1">
    <source>
        <dbReference type="SAM" id="Phobius"/>
    </source>
</evidence>
<feature type="transmembrane region" description="Helical" evidence="1">
    <location>
        <begin position="165"/>
        <end position="183"/>
    </location>
</feature>
<feature type="transmembrane region" description="Helical" evidence="1">
    <location>
        <begin position="52"/>
        <end position="74"/>
    </location>
</feature>
<keyword evidence="1" id="KW-0812">Transmembrane</keyword>
<dbReference type="OrthoDB" id="9808690at2"/>
<dbReference type="PIRSF" id="PIRSF038959">
    <property type="entry name" value="SdpI"/>
    <property type="match status" value="1"/>
</dbReference>
<dbReference type="PANTHER" id="PTHR37810:SF5">
    <property type="entry name" value="IMMUNITY PROTEIN SDPI"/>
    <property type="match status" value="1"/>
</dbReference>
<proteinExistence type="predicted"/>